<feature type="region of interest" description="Disordered" evidence="9">
    <location>
        <begin position="423"/>
        <end position="469"/>
    </location>
</feature>
<keyword evidence="3" id="KW-0597">Phosphoprotein</keyword>
<dbReference type="SMART" id="SM00387">
    <property type="entry name" value="HATPase_c"/>
    <property type="match status" value="1"/>
</dbReference>
<dbReference type="InterPro" id="IPR003594">
    <property type="entry name" value="HATPase_dom"/>
</dbReference>
<dbReference type="SUPFAM" id="SSF47384">
    <property type="entry name" value="Homodimeric domain of signal transducing histidine kinase"/>
    <property type="match status" value="1"/>
</dbReference>
<dbReference type="CDD" id="cd00082">
    <property type="entry name" value="HisKA"/>
    <property type="match status" value="1"/>
</dbReference>
<dbReference type="Pfam" id="PF00989">
    <property type="entry name" value="PAS"/>
    <property type="match status" value="1"/>
</dbReference>
<dbReference type="InterPro" id="IPR013767">
    <property type="entry name" value="PAS_fold"/>
</dbReference>
<keyword evidence="6" id="KW-0418">Kinase</keyword>
<evidence type="ECO:0000256" key="8">
    <source>
        <dbReference type="ARBA" id="ARBA00023012"/>
    </source>
</evidence>
<keyword evidence="8" id="KW-0902">Two-component regulatory system</keyword>
<dbReference type="GO" id="GO:0006355">
    <property type="term" value="P:regulation of DNA-templated transcription"/>
    <property type="evidence" value="ECO:0007669"/>
    <property type="project" value="InterPro"/>
</dbReference>
<evidence type="ECO:0000256" key="1">
    <source>
        <dbReference type="ARBA" id="ARBA00000085"/>
    </source>
</evidence>
<dbReference type="InterPro" id="IPR000700">
    <property type="entry name" value="PAS-assoc_C"/>
</dbReference>
<keyword evidence="7" id="KW-0067">ATP-binding</keyword>
<dbReference type="InterPro" id="IPR035965">
    <property type="entry name" value="PAS-like_dom_sf"/>
</dbReference>
<evidence type="ECO:0000256" key="4">
    <source>
        <dbReference type="ARBA" id="ARBA00022679"/>
    </source>
</evidence>
<keyword evidence="14" id="KW-1185">Reference proteome</keyword>
<dbReference type="RefSeq" id="WP_165420218.1">
    <property type="nucleotide sequence ID" value="NZ_SHKW01000001.1"/>
</dbReference>
<evidence type="ECO:0000256" key="7">
    <source>
        <dbReference type="ARBA" id="ARBA00022840"/>
    </source>
</evidence>
<dbReference type="PROSITE" id="PS50112">
    <property type="entry name" value="PAS"/>
    <property type="match status" value="1"/>
</dbReference>
<evidence type="ECO:0000256" key="6">
    <source>
        <dbReference type="ARBA" id="ARBA00022777"/>
    </source>
</evidence>
<dbReference type="InterPro" id="IPR005467">
    <property type="entry name" value="His_kinase_dom"/>
</dbReference>
<dbReference type="InterPro" id="IPR003661">
    <property type="entry name" value="HisK_dim/P_dom"/>
</dbReference>
<dbReference type="InterPro" id="IPR036890">
    <property type="entry name" value="HATPase_C_sf"/>
</dbReference>
<evidence type="ECO:0000313" key="14">
    <source>
        <dbReference type="Proteomes" id="UP000292958"/>
    </source>
</evidence>
<dbReference type="SUPFAM" id="SSF55785">
    <property type="entry name" value="PYP-like sensor domain (PAS domain)"/>
    <property type="match status" value="1"/>
</dbReference>
<comment type="caution">
    <text evidence="13">The sequence shown here is derived from an EMBL/GenBank/DDBJ whole genome shotgun (WGS) entry which is preliminary data.</text>
</comment>
<dbReference type="InterPro" id="IPR004358">
    <property type="entry name" value="Sig_transdc_His_kin-like_C"/>
</dbReference>
<dbReference type="PROSITE" id="PS50109">
    <property type="entry name" value="HIS_KIN"/>
    <property type="match status" value="1"/>
</dbReference>
<organism evidence="13 14">
    <name type="scientific">Edaphobacter modestus</name>
    <dbReference type="NCBI Taxonomy" id="388466"/>
    <lineage>
        <taxon>Bacteria</taxon>
        <taxon>Pseudomonadati</taxon>
        <taxon>Acidobacteriota</taxon>
        <taxon>Terriglobia</taxon>
        <taxon>Terriglobales</taxon>
        <taxon>Acidobacteriaceae</taxon>
        <taxon>Edaphobacter</taxon>
    </lineage>
</organism>
<dbReference type="AlphaFoldDB" id="A0A4Q7YZR7"/>
<dbReference type="EMBL" id="SHKW01000001">
    <property type="protein sequence ID" value="RZU43318.1"/>
    <property type="molecule type" value="Genomic_DNA"/>
</dbReference>
<comment type="catalytic activity">
    <reaction evidence="1">
        <text>ATP + protein L-histidine = ADP + protein N-phospho-L-histidine.</text>
        <dbReference type="EC" id="2.7.13.3"/>
    </reaction>
</comment>
<evidence type="ECO:0000313" key="13">
    <source>
        <dbReference type="EMBL" id="RZU43318.1"/>
    </source>
</evidence>
<accession>A0A4Q7YZR7</accession>
<proteinExistence type="predicted"/>
<evidence type="ECO:0000259" key="10">
    <source>
        <dbReference type="PROSITE" id="PS50109"/>
    </source>
</evidence>
<dbReference type="Pfam" id="PF02518">
    <property type="entry name" value="HATPase_c"/>
    <property type="match status" value="1"/>
</dbReference>
<dbReference type="Gene3D" id="3.30.565.10">
    <property type="entry name" value="Histidine kinase-like ATPase, C-terminal domain"/>
    <property type="match status" value="1"/>
</dbReference>
<evidence type="ECO:0000256" key="9">
    <source>
        <dbReference type="SAM" id="MobiDB-lite"/>
    </source>
</evidence>
<feature type="domain" description="PAC" evidence="12">
    <location>
        <begin position="139"/>
        <end position="191"/>
    </location>
</feature>
<dbReference type="Gene3D" id="3.30.450.20">
    <property type="entry name" value="PAS domain"/>
    <property type="match status" value="1"/>
</dbReference>
<dbReference type="Gene3D" id="1.10.287.130">
    <property type="match status" value="1"/>
</dbReference>
<reference evidence="13 14" key="1">
    <citation type="submission" date="2019-02" db="EMBL/GenBank/DDBJ databases">
        <title>Genomic Encyclopedia of Archaeal and Bacterial Type Strains, Phase II (KMG-II): from individual species to whole genera.</title>
        <authorList>
            <person name="Goeker M."/>
        </authorList>
    </citation>
    <scope>NUCLEOTIDE SEQUENCE [LARGE SCALE GENOMIC DNA]</scope>
    <source>
        <strain evidence="13 14">DSM 18101</strain>
    </source>
</reference>
<sequence>MSTSGSVPRANGVEEETETVESSPKTRESSGPTLWTPNGKQSQPASSNSLDSRSIARLWQEEPDRSYALLAAIVESSDDAIISSDLDGTITSWNRGAERVFGYTAAEMLGNSTSELASPTCQEDTERVLEKIRRGESVDHYETLRRHKDGSEIIVSMTVSPIRNSSGILIGASKVSRDITNTRRAEQSMRNADKLALAGRMAASIAHEINNPLEAITNLLYLVEHETLSDEARTYLTLAQHELGRVSHIASQTLGFFRNNRGPSSTLLSEIVDSALSLHLGRLTTSNVAIHREYAPLASLFVHQGELRQVLANLIGNALDAMPAGGRLRVRIRKALDPVTKTSGARIIIADTGTGMNRATMRQIFEPFYTTKGSAGTGLGLWVSSQIVARHKGHILVRSSQSPQHSGTVFSIFLPHLTEATSSYSEEGPASPSQQLSLPIAEMPSTSREDASRHTHAEPDPQSTAYNAA</sequence>
<feature type="compositionally biased region" description="Basic and acidic residues" evidence="9">
    <location>
        <begin position="447"/>
        <end position="459"/>
    </location>
</feature>
<dbReference type="Pfam" id="PF00512">
    <property type="entry name" value="HisKA"/>
    <property type="match status" value="1"/>
</dbReference>
<evidence type="ECO:0000256" key="3">
    <source>
        <dbReference type="ARBA" id="ARBA00022553"/>
    </source>
</evidence>
<dbReference type="PANTHER" id="PTHR43065:SF46">
    <property type="entry name" value="C4-DICARBOXYLATE TRANSPORT SENSOR PROTEIN DCTB"/>
    <property type="match status" value="1"/>
</dbReference>
<evidence type="ECO:0000256" key="2">
    <source>
        <dbReference type="ARBA" id="ARBA00012438"/>
    </source>
</evidence>
<dbReference type="PROSITE" id="PS50113">
    <property type="entry name" value="PAC"/>
    <property type="match status" value="1"/>
</dbReference>
<evidence type="ECO:0000259" key="11">
    <source>
        <dbReference type="PROSITE" id="PS50112"/>
    </source>
</evidence>
<evidence type="ECO:0000256" key="5">
    <source>
        <dbReference type="ARBA" id="ARBA00022741"/>
    </source>
</evidence>
<feature type="compositionally biased region" description="Polar residues" evidence="9">
    <location>
        <begin position="29"/>
        <end position="51"/>
    </location>
</feature>
<dbReference type="PRINTS" id="PR00344">
    <property type="entry name" value="BCTRLSENSOR"/>
</dbReference>
<dbReference type="SMART" id="SM00091">
    <property type="entry name" value="PAS"/>
    <property type="match status" value="1"/>
</dbReference>
<dbReference type="PANTHER" id="PTHR43065">
    <property type="entry name" value="SENSOR HISTIDINE KINASE"/>
    <property type="match status" value="1"/>
</dbReference>
<gene>
    <name evidence="13" type="ORF">BDD14_4976</name>
</gene>
<evidence type="ECO:0000259" key="12">
    <source>
        <dbReference type="PROSITE" id="PS50113"/>
    </source>
</evidence>
<protein>
    <recommendedName>
        <fullName evidence="2">histidine kinase</fullName>
        <ecNumber evidence="2">2.7.13.3</ecNumber>
    </recommendedName>
</protein>
<dbReference type="EC" id="2.7.13.3" evidence="2"/>
<dbReference type="Proteomes" id="UP000292958">
    <property type="component" value="Unassembled WGS sequence"/>
</dbReference>
<feature type="domain" description="Histidine kinase" evidence="10">
    <location>
        <begin position="204"/>
        <end position="418"/>
    </location>
</feature>
<dbReference type="NCBIfam" id="TIGR00229">
    <property type="entry name" value="sensory_box"/>
    <property type="match status" value="1"/>
</dbReference>
<dbReference type="SMART" id="SM00388">
    <property type="entry name" value="HisKA"/>
    <property type="match status" value="1"/>
</dbReference>
<dbReference type="InterPro" id="IPR000014">
    <property type="entry name" value="PAS"/>
</dbReference>
<keyword evidence="5" id="KW-0547">Nucleotide-binding</keyword>
<dbReference type="SUPFAM" id="SSF55874">
    <property type="entry name" value="ATPase domain of HSP90 chaperone/DNA topoisomerase II/histidine kinase"/>
    <property type="match status" value="1"/>
</dbReference>
<keyword evidence="4" id="KW-0808">Transferase</keyword>
<name>A0A4Q7YZR7_9BACT</name>
<feature type="region of interest" description="Disordered" evidence="9">
    <location>
        <begin position="1"/>
        <end position="51"/>
    </location>
</feature>
<feature type="compositionally biased region" description="Polar residues" evidence="9">
    <location>
        <begin position="423"/>
        <end position="437"/>
    </location>
</feature>
<feature type="domain" description="PAS" evidence="11">
    <location>
        <begin position="66"/>
        <end position="136"/>
    </location>
</feature>
<dbReference type="GO" id="GO:0005524">
    <property type="term" value="F:ATP binding"/>
    <property type="evidence" value="ECO:0007669"/>
    <property type="project" value="UniProtKB-KW"/>
</dbReference>
<dbReference type="InterPro" id="IPR036097">
    <property type="entry name" value="HisK_dim/P_sf"/>
</dbReference>
<dbReference type="CDD" id="cd00075">
    <property type="entry name" value="HATPase"/>
    <property type="match status" value="1"/>
</dbReference>
<dbReference type="GO" id="GO:0000155">
    <property type="term" value="F:phosphorelay sensor kinase activity"/>
    <property type="evidence" value="ECO:0007669"/>
    <property type="project" value="InterPro"/>
</dbReference>
<dbReference type="CDD" id="cd00130">
    <property type="entry name" value="PAS"/>
    <property type="match status" value="1"/>
</dbReference>